<evidence type="ECO:0000313" key="2">
    <source>
        <dbReference type="Proteomes" id="UP000503037"/>
    </source>
</evidence>
<accession>A0A6M3YN63</accession>
<keyword evidence="2" id="KW-1185">Reference proteome</keyword>
<organism evidence="1 2">
    <name type="scientific">Alteromonas phage vB_AcoS-R7M</name>
    <dbReference type="NCBI Taxonomy" id="2729541"/>
    <lineage>
        <taxon>Viruses</taxon>
        <taxon>Duplodnaviria</taxon>
        <taxon>Heunggongvirae</taxon>
        <taxon>Uroviricota</taxon>
        <taxon>Caudoviricetes</taxon>
        <taxon>Queuovirinae</taxon>
        <taxon>Amoyvirus</taxon>
        <taxon>Amoyvirus R7M</taxon>
    </lineage>
</organism>
<evidence type="ECO:0000313" key="1">
    <source>
        <dbReference type="EMBL" id="QJI53353.1"/>
    </source>
</evidence>
<reference evidence="2" key="1">
    <citation type="submission" date="2020-04" db="EMBL/GenBank/DDBJ databases">
        <authorList>
            <person name="Ma R."/>
            <person name="Lai J."/>
            <person name="Yang Y."/>
            <person name="Jiao N."/>
            <person name="Zhang R."/>
        </authorList>
    </citation>
    <scope>NUCLEOTIDE SEQUENCE [LARGE SCALE GENOMIC DNA]</scope>
</reference>
<name>A0A6M3YN63_9CAUD</name>
<dbReference type="EMBL" id="MT345684">
    <property type="protein sequence ID" value="QJI53353.1"/>
    <property type="molecule type" value="Genomic_DNA"/>
</dbReference>
<protein>
    <submittedName>
        <fullName evidence="1">Tail component</fullName>
    </submittedName>
</protein>
<dbReference type="Proteomes" id="UP000503037">
    <property type="component" value="Segment"/>
</dbReference>
<gene>
    <name evidence="1" type="ORF">vBAcoSR7M_31</name>
</gene>
<proteinExistence type="predicted"/>
<sequence>MSFSGAFKRFRVKSMDKFVRVKRSASFELYSAIVTTTPVDKGVLINNWYLTVDDPSTSTRFAESETGAHSLSQGTAILPAFNIANDVWITNNLPYAYPIEFDGHSAKAPSGMVRVNTVNWNDFVKRASQRESYNG</sequence>